<gene>
    <name evidence="2" type="ORF">HPB48_021816</name>
</gene>
<dbReference type="InterPro" id="IPR004875">
    <property type="entry name" value="DDE_SF_endonuclease_dom"/>
</dbReference>
<proteinExistence type="predicted"/>
<dbReference type="Pfam" id="PF03184">
    <property type="entry name" value="DDE_1"/>
    <property type="match status" value="1"/>
</dbReference>
<dbReference type="VEuPathDB" id="VectorBase:HLOH_044055"/>
<comment type="caution">
    <text evidence="2">The sequence shown here is derived from an EMBL/GenBank/DDBJ whole genome shotgun (WGS) entry which is preliminary data.</text>
</comment>
<dbReference type="GO" id="GO:0003676">
    <property type="term" value="F:nucleic acid binding"/>
    <property type="evidence" value="ECO:0007669"/>
    <property type="project" value="InterPro"/>
</dbReference>
<evidence type="ECO:0000313" key="3">
    <source>
        <dbReference type="Proteomes" id="UP000821853"/>
    </source>
</evidence>
<sequence>MHNGKAWVMLDLFADWLSDFDRDMQRQGRRVLIGMDNCSAHDVPTSLTAVTLLFLPPSSTSKAQPLYLGIIRALGASYMPRIVELLVIAVDRPPANLPLLRSLYSVVGIMKSAW</sequence>
<dbReference type="EMBL" id="JABSTR010000002">
    <property type="protein sequence ID" value="KAH9364515.1"/>
    <property type="molecule type" value="Genomic_DNA"/>
</dbReference>
<evidence type="ECO:0000259" key="1">
    <source>
        <dbReference type="Pfam" id="PF03184"/>
    </source>
</evidence>
<evidence type="ECO:0000313" key="2">
    <source>
        <dbReference type="EMBL" id="KAH9364515.1"/>
    </source>
</evidence>
<dbReference type="OrthoDB" id="6509602at2759"/>
<name>A0A9J6FNR4_HAELO</name>
<reference evidence="2 3" key="1">
    <citation type="journal article" date="2020" name="Cell">
        <title>Large-Scale Comparative Analyses of Tick Genomes Elucidate Their Genetic Diversity and Vector Capacities.</title>
        <authorList>
            <consortium name="Tick Genome and Microbiome Consortium (TIGMIC)"/>
            <person name="Jia N."/>
            <person name="Wang J."/>
            <person name="Shi W."/>
            <person name="Du L."/>
            <person name="Sun Y."/>
            <person name="Zhan W."/>
            <person name="Jiang J.F."/>
            <person name="Wang Q."/>
            <person name="Zhang B."/>
            <person name="Ji P."/>
            <person name="Bell-Sakyi L."/>
            <person name="Cui X.M."/>
            <person name="Yuan T.T."/>
            <person name="Jiang B.G."/>
            <person name="Yang W.F."/>
            <person name="Lam T.T."/>
            <person name="Chang Q.C."/>
            <person name="Ding S.J."/>
            <person name="Wang X.J."/>
            <person name="Zhu J.G."/>
            <person name="Ruan X.D."/>
            <person name="Zhao L."/>
            <person name="Wei J.T."/>
            <person name="Ye R.Z."/>
            <person name="Que T.C."/>
            <person name="Du C.H."/>
            <person name="Zhou Y.H."/>
            <person name="Cheng J.X."/>
            <person name="Dai P.F."/>
            <person name="Guo W.B."/>
            <person name="Han X.H."/>
            <person name="Huang E.J."/>
            <person name="Li L.F."/>
            <person name="Wei W."/>
            <person name="Gao Y.C."/>
            <person name="Liu J.Z."/>
            <person name="Shao H.Z."/>
            <person name="Wang X."/>
            <person name="Wang C.C."/>
            <person name="Yang T.C."/>
            <person name="Huo Q.B."/>
            <person name="Li W."/>
            <person name="Chen H.Y."/>
            <person name="Chen S.E."/>
            <person name="Zhou L.G."/>
            <person name="Ni X.B."/>
            <person name="Tian J.H."/>
            <person name="Sheng Y."/>
            <person name="Liu T."/>
            <person name="Pan Y.S."/>
            <person name="Xia L.Y."/>
            <person name="Li J."/>
            <person name="Zhao F."/>
            <person name="Cao W.C."/>
        </authorList>
    </citation>
    <scope>NUCLEOTIDE SEQUENCE [LARGE SCALE GENOMIC DNA]</scope>
    <source>
        <strain evidence="2">HaeL-2018</strain>
    </source>
</reference>
<keyword evidence="3" id="KW-1185">Reference proteome</keyword>
<feature type="domain" description="DDE-1" evidence="1">
    <location>
        <begin position="3"/>
        <end position="86"/>
    </location>
</feature>
<organism evidence="2 3">
    <name type="scientific">Haemaphysalis longicornis</name>
    <name type="common">Bush tick</name>
    <dbReference type="NCBI Taxonomy" id="44386"/>
    <lineage>
        <taxon>Eukaryota</taxon>
        <taxon>Metazoa</taxon>
        <taxon>Ecdysozoa</taxon>
        <taxon>Arthropoda</taxon>
        <taxon>Chelicerata</taxon>
        <taxon>Arachnida</taxon>
        <taxon>Acari</taxon>
        <taxon>Parasitiformes</taxon>
        <taxon>Ixodida</taxon>
        <taxon>Ixodoidea</taxon>
        <taxon>Ixodidae</taxon>
        <taxon>Haemaphysalinae</taxon>
        <taxon>Haemaphysalis</taxon>
    </lineage>
</organism>
<dbReference type="Proteomes" id="UP000821853">
    <property type="component" value="Chromosome 10"/>
</dbReference>
<protein>
    <recommendedName>
        <fullName evidence="1">DDE-1 domain-containing protein</fullName>
    </recommendedName>
</protein>
<accession>A0A9J6FNR4</accession>
<dbReference type="AlphaFoldDB" id="A0A9J6FNR4"/>